<name>A0ABU6GMJ9_9BACL</name>
<feature type="domain" description="Peptidoglycan binding-like" evidence="2">
    <location>
        <begin position="40"/>
        <end position="95"/>
    </location>
</feature>
<evidence type="ECO:0000259" key="3">
    <source>
        <dbReference type="Pfam" id="PF07486"/>
    </source>
</evidence>
<dbReference type="InterPro" id="IPR036366">
    <property type="entry name" value="PGBDSf"/>
</dbReference>
<evidence type="ECO:0000313" key="4">
    <source>
        <dbReference type="EMBL" id="MEC0239935.1"/>
    </source>
</evidence>
<proteinExistence type="predicted"/>
<keyword evidence="5" id="KW-1185">Reference proteome</keyword>
<evidence type="ECO:0000256" key="1">
    <source>
        <dbReference type="SAM" id="SignalP"/>
    </source>
</evidence>
<evidence type="ECO:0000259" key="2">
    <source>
        <dbReference type="Pfam" id="PF01471"/>
    </source>
</evidence>
<keyword evidence="4" id="KW-0378">Hydrolase</keyword>
<dbReference type="InterPro" id="IPR011105">
    <property type="entry name" value="Cell_wall_hydrolase_SleB"/>
</dbReference>
<dbReference type="SUPFAM" id="SSF47090">
    <property type="entry name" value="PGBD-like"/>
    <property type="match status" value="1"/>
</dbReference>
<protein>
    <submittedName>
        <fullName evidence="4">Cell wall hydrolase</fullName>
    </submittedName>
</protein>
<feature type="signal peptide" evidence="1">
    <location>
        <begin position="1"/>
        <end position="24"/>
    </location>
</feature>
<evidence type="ECO:0000313" key="5">
    <source>
        <dbReference type="Proteomes" id="UP001344632"/>
    </source>
</evidence>
<dbReference type="Pfam" id="PF07486">
    <property type="entry name" value="Hydrolase_2"/>
    <property type="match status" value="1"/>
</dbReference>
<gene>
    <name evidence="4" type="ORF">P4H66_08745</name>
</gene>
<comment type="caution">
    <text evidence="4">The sequence shown here is derived from an EMBL/GenBank/DDBJ whole genome shotgun (WGS) entry which is preliminary data.</text>
</comment>
<dbReference type="RefSeq" id="WP_326087242.1">
    <property type="nucleotide sequence ID" value="NZ_JARLKZ010000005.1"/>
</dbReference>
<dbReference type="Gene3D" id="1.10.101.10">
    <property type="entry name" value="PGBD-like superfamily/PGBD"/>
    <property type="match status" value="1"/>
</dbReference>
<reference evidence="4 5" key="1">
    <citation type="submission" date="2023-03" db="EMBL/GenBank/DDBJ databases">
        <title>Bacillus Genome Sequencing.</title>
        <authorList>
            <person name="Dunlap C."/>
        </authorList>
    </citation>
    <scope>NUCLEOTIDE SEQUENCE [LARGE SCALE GENOMIC DNA]</scope>
    <source>
        <strain evidence="4 5">BD-525</strain>
    </source>
</reference>
<dbReference type="GO" id="GO:0016787">
    <property type="term" value="F:hydrolase activity"/>
    <property type="evidence" value="ECO:0007669"/>
    <property type="project" value="UniProtKB-KW"/>
</dbReference>
<accession>A0ABU6GMJ9</accession>
<keyword evidence="1" id="KW-0732">Signal</keyword>
<dbReference type="InterPro" id="IPR002477">
    <property type="entry name" value="Peptidoglycan-bd-like"/>
</dbReference>
<dbReference type="EMBL" id="JARLKZ010000005">
    <property type="protein sequence ID" value="MEC0239935.1"/>
    <property type="molecule type" value="Genomic_DNA"/>
</dbReference>
<dbReference type="Pfam" id="PF01471">
    <property type="entry name" value="PG_binding_1"/>
    <property type="match status" value="1"/>
</dbReference>
<sequence>MITKKWAVTSFLVVLLIIQSFAWNADHAEAAPVLTLGSEDPKVSDLQYRLQVLGLYASPLDGKYGPGTEASVKQFQKEHGAVVDGTVGPTTWRKLRMYTLSKNDMEIMAKIIYSEARGESYKGQVAVGAVVMNRIQSDEFPDTIQGVVFQKNAFTAVSDGQYGMKPNRTAYRAAIDAVRGWDPTHNSLYYYNPKTATNKWIWTRARTVNIGRHVFAI</sequence>
<feature type="domain" description="Cell wall hydrolase SleB" evidence="3">
    <location>
        <begin position="118"/>
        <end position="216"/>
    </location>
</feature>
<dbReference type="InterPro" id="IPR036365">
    <property type="entry name" value="PGBD-like_sf"/>
</dbReference>
<dbReference type="Gene3D" id="6.20.240.60">
    <property type="match status" value="1"/>
</dbReference>
<dbReference type="Gene3D" id="1.10.10.2520">
    <property type="entry name" value="Cell wall hydrolase SleB, domain 1"/>
    <property type="match status" value="1"/>
</dbReference>
<organism evidence="4 5">
    <name type="scientific">Paenibacillus dokdonensis</name>
    <dbReference type="NCBI Taxonomy" id="2567944"/>
    <lineage>
        <taxon>Bacteria</taxon>
        <taxon>Bacillati</taxon>
        <taxon>Bacillota</taxon>
        <taxon>Bacilli</taxon>
        <taxon>Bacillales</taxon>
        <taxon>Paenibacillaceae</taxon>
        <taxon>Paenibacillus</taxon>
    </lineage>
</organism>
<dbReference type="InterPro" id="IPR042047">
    <property type="entry name" value="SleB_dom1"/>
</dbReference>
<dbReference type="Proteomes" id="UP001344632">
    <property type="component" value="Unassembled WGS sequence"/>
</dbReference>
<feature type="chain" id="PRO_5046316092" evidence="1">
    <location>
        <begin position="25"/>
        <end position="217"/>
    </location>
</feature>